<accession>A0ABP6G204</accession>
<dbReference type="Proteomes" id="UP001500886">
    <property type="component" value="Unassembled WGS sequence"/>
</dbReference>
<dbReference type="PANTHER" id="PTHR30346:SF29">
    <property type="entry name" value="LYSR SUBSTRATE-BINDING"/>
    <property type="match status" value="1"/>
</dbReference>
<evidence type="ECO:0000256" key="4">
    <source>
        <dbReference type="ARBA" id="ARBA00023163"/>
    </source>
</evidence>
<dbReference type="InterPro" id="IPR036388">
    <property type="entry name" value="WH-like_DNA-bd_sf"/>
</dbReference>
<keyword evidence="2" id="KW-0805">Transcription regulation</keyword>
<evidence type="ECO:0000256" key="2">
    <source>
        <dbReference type="ARBA" id="ARBA00023015"/>
    </source>
</evidence>
<dbReference type="Pfam" id="PF03466">
    <property type="entry name" value="LysR_substrate"/>
    <property type="match status" value="1"/>
</dbReference>
<dbReference type="InterPro" id="IPR000847">
    <property type="entry name" value="LysR_HTH_N"/>
</dbReference>
<dbReference type="Gene3D" id="3.40.190.10">
    <property type="entry name" value="Periplasmic binding protein-like II"/>
    <property type="match status" value="2"/>
</dbReference>
<dbReference type="SUPFAM" id="SSF53850">
    <property type="entry name" value="Periplasmic binding protein-like II"/>
    <property type="match status" value="1"/>
</dbReference>
<comment type="caution">
    <text evidence="6">The sequence shown here is derived from an EMBL/GenBank/DDBJ whole genome shotgun (WGS) entry which is preliminary data.</text>
</comment>
<dbReference type="PANTHER" id="PTHR30346">
    <property type="entry name" value="TRANSCRIPTIONAL DUAL REGULATOR HCAR-RELATED"/>
    <property type="match status" value="1"/>
</dbReference>
<proteinExistence type="inferred from homology"/>
<dbReference type="CDD" id="cd08423">
    <property type="entry name" value="PBP2_LTTR_like_6"/>
    <property type="match status" value="1"/>
</dbReference>
<dbReference type="Gene3D" id="1.10.10.10">
    <property type="entry name" value="Winged helix-like DNA-binding domain superfamily/Winged helix DNA-binding domain"/>
    <property type="match status" value="1"/>
</dbReference>
<reference evidence="7" key="1">
    <citation type="journal article" date="2019" name="Int. J. Syst. Evol. Microbiol.">
        <title>The Global Catalogue of Microorganisms (GCM) 10K type strain sequencing project: providing services to taxonomists for standard genome sequencing and annotation.</title>
        <authorList>
            <consortium name="The Broad Institute Genomics Platform"/>
            <consortium name="The Broad Institute Genome Sequencing Center for Infectious Disease"/>
            <person name="Wu L."/>
            <person name="Ma J."/>
        </authorList>
    </citation>
    <scope>NUCLEOTIDE SEQUENCE [LARGE SCALE GENOMIC DNA]</scope>
    <source>
        <strain evidence="7">JCM 4542</strain>
    </source>
</reference>
<keyword evidence="3" id="KW-0238">DNA-binding</keyword>
<sequence>MQTPLLARTGRSVRLTEAGEILVRHATGILAGLAAAEEEVANIVGLRTGRVRLASFLSGTSELLPSALAALRAKWPNIDVSFTEAAPPRAVEMLRGGDCEIALAFHYPGISRGDGDDPWDGLVVRPLLSDRLVILAPAQHALAAERETELAALAAESWVAGCPSCSRHLVEMCEAEGFSPRIDLVTDDYLAVIALVGAGLGIATLPEMAFDASTETVRRLDLEPAVHREIVALTLPEYRSVPAVGAMLGELEVAARSFGKARAAC</sequence>
<dbReference type="EMBL" id="BAAASL010000004">
    <property type="protein sequence ID" value="GAA2711171.1"/>
    <property type="molecule type" value="Genomic_DNA"/>
</dbReference>
<keyword evidence="7" id="KW-1185">Reference proteome</keyword>
<name>A0ABP6G204_9ACTN</name>
<organism evidence="6 7">
    <name type="scientific">Streptomyces luteosporeus</name>
    <dbReference type="NCBI Taxonomy" id="173856"/>
    <lineage>
        <taxon>Bacteria</taxon>
        <taxon>Bacillati</taxon>
        <taxon>Actinomycetota</taxon>
        <taxon>Actinomycetes</taxon>
        <taxon>Kitasatosporales</taxon>
        <taxon>Streptomycetaceae</taxon>
        <taxon>Streptomyces</taxon>
    </lineage>
</organism>
<dbReference type="PROSITE" id="PS50931">
    <property type="entry name" value="HTH_LYSR"/>
    <property type="match status" value="1"/>
</dbReference>
<protein>
    <submittedName>
        <fullName evidence="6">LysR family transcriptional regulator</fullName>
    </submittedName>
</protein>
<evidence type="ECO:0000313" key="7">
    <source>
        <dbReference type="Proteomes" id="UP001500886"/>
    </source>
</evidence>
<keyword evidence="4" id="KW-0804">Transcription</keyword>
<feature type="domain" description="HTH lysR-type" evidence="5">
    <location>
        <begin position="1"/>
        <end position="16"/>
    </location>
</feature>
<evidence type="ECO:0000256" key="1">
    <source>
        <dbReference type="ARBA" id="ARBA00009437"/>
    </source>
</evidence>
<evidence type="ECO:0000259" key="5">
    <source>
        <dbReference type="PROSITE" id="PS50931"/>
    </source>
</evidence>
<gene>
    <name evidence="6" type="ORF">GCM10010315_12400</name>
</gene>
<evidence type="ECO:0000256" key="3">
    <source>
        <dbReference type="ARBA" id="ARBA00023125"/>
    </source>
</evidence>
<dbReference type="InterPro" id="IPR005119">
    <property type="entry name" value="LysR_subst-bd"/>
</dbReference>
<comment type="similarity">
    <text evidence="1">Belongs to the LysR transcriptional regulatory family.</text>
</comment>
<evidence type="ECO:0000313" key="6">
    <source>
        <dbReference type="EMBL" id="GAA2711171.1"/>
    </source>
</evidence>